<accession>A0A0S2LXA5</accession>
<dbReference type="Pfam" id="PF00501">
    <property type="entry name" value="AMP-binding"/>
    <property type="match status" value="1"/>
</dbReference>
<dbReference type="InterPro" id="IPR042099">
    <property type="entry name" value="ANL_N_sf"/>
</dbReference>
<name>A0A0S2LXA5_9MICC</name>
<dbReference type="OrthoDB" id="9803968at2"/>
<organism evidence="3 4">
    <name type="scientific">Arthrobacter alpinus</name>
    <dbReference type="NCBI Taxonomy" id="656366"/>
    <lineage>
        <taxon>Bacteria</taxon>
        <taxon>Bacillati</taxon>
        <taxon>Actinomycetota</taxon>
        <taxon>Actinomycetes</taxon>
        <taxon>Micrococcales</taxon>
        <taxon>Micrococcaceae</taxon>
        <taxon>Arthrobacter</taxon>
    </lineage>
</organism>
<dbReference type="InterPro" id="IPR000873">
    <property type="entry name" value="AMP-dep_synth/lig_dom"/>
</dbReference>
<dbReference type="InterPro" id="IPR025110">
    <property type="entry name" value="AMP-bd_C"/>
</dbReference>
<feature type="domain" description="AMP-dependent synthetase/ligase" evidence="1">
    <location>
        <begin position="42"/>
        <end position="207"/>
    </location>
</feature>
<protein>
    <submittedName>
        <fullName evidence="3">AMP-dependent synthetase</fullName>
    </submittedName>
</protein>
<dbReference type="AlphaFoldDB" id="A0A0S2LXA5"/>
<dbReference type="Gene3D" id="3.30.300.30">
    <property type="match status" value="1"/>
</dbReference>
<reference evidence="4" key="1">
    <citation type="submission" date="2015-11" db="EMBL/GenBank/DDBJ databases">
        <authorList>
            <person name="Kumar R."/>
            <person name="Singh D."/>
            <person name="Swarnkar M.K."/>
            <person name="Singh A.K."/>
            <person name="Kumar S."/>
        </authorList>
    </citation>
    <scope>NUCLEOTIDE SEQUENCE [LARGE SCALE GENOMIC DNA]</scope>
    <source>
        <strain evidence="4">ERGS4:06</strain>
    </source>
</reference>
<evidence type="ECO:0000313" key="3">
    <source>
        <dbReference type="EMBL" id="ALO65819.1"/>
    </source>
</evidence>
<dbReference type="EMBL" id="CP013200">
    <property type="protein sequence ID" value="ALO65819.1"/>
    <property type="molecule type" value="Genomic_DNA"/>
</dbReference>
<evidence type="ECO:0000313" key="4">
    <source>
        <dbReference type="Proteomes" id="UP000059574"/>
    </source>
</evidence>
<dbReference type="Proteomes" id="UP000059574">
    <property type="component" value="Chromosome"/>
</dbReference>
<evidence type="ECO:0000259" key="1">
    <source>
        <dbReference type="Pfam" id="PF00501"/>
    </source>
</evidence>
<dbReference type="InterPro" id="IPR020845">
    <property type="entry name" value="AMP-binding_CS"/>
</dbReference>
<dbReference type="PANTHER" id="PTHR43767">
    <property type="entry name" value="LONG-CHAIN-FATTY-ACID--COA LIGASE"/>
    <property type="match status" value="1"/>
</dbReference>
<dbReference type="PANTHER" id="PTHR43767:SF1">
    <property type="entry name" value="NONRIBOSOMAL PEPTIDE SYNTHASE PES1 (EUROFUNG)-RELATED"/>
    <property type="match status" value="1"/>
</dbReference>
<evidence type="ECO:0000259" key="2">
    <source>
        <dbReference type="Pfam" id="PF13193"/>
    </source>
</evidence>
<sequence>MNLEPLLKALSDALHGEGPAVQIAPDGSFTLIPQSELGLAEGSETEIAAVVLTSGSTGTPKRTMLSVEALAASSVGTAMALSGEGQWLLALPMNYVAGLQVLVRSLFAGTRPWAMDLSGGFTPEAFTEAALELTDKMRFTSLVPTQLSRLLTNPSAETLTVLRRFNAILLGGGPMNPVLLEAARGAGLNVITTYGMSETCGGCVYDGVPLEGVRLAIRDGRVWLGGDVVAAGYLGDAALTSVSFTEEADDGEMVRWYESGDLGELDDEGRLRVLGRADDVIITGGLKVSPGAVTDGLHRVQGVREAIVLPVPSVEWGQQVAAMVVASCTEAELLAAAGALLEPHLVPKTVVFVSELPLLPNGKPDRSAILAALTGAAQAA</sequence>
<gene>
    <name evidence="3" type="ORF">AS189_04075</name>
</gene>
<reference evidence="3 4" key="2">
    <citation type="journal article" date="2016" name="J. Biotechnol.">
        <title>Complete genome sequence of Arthrobacter alpinus ERGS4:06, a yellow pigmented bacterium tolerant to cold and radiations isolated from Sikkim Himalaya.</title>
        <authorList>
            <person name="Kumar R."/>
            <person name="Singh D."/>
            <person name="Swarnkar M.K."/>
            <person name="Singh A.K."/>
            <person name="Kumar S."/>
        </authorList>
    </citation>
    <scope>NUCLEOTIDE SEQUENCE [LARGE SCALE GENOMIC DNA]</scope>
    <source>
        <strain evidence="3 4">ERGS4:06</strain>
    </source>
</reference>
<dbReference type="InterPro" id="IPR045851">
    <property type="entry name" value="AMP-bd_C_sf"/>
</dbReference>
<proteinExistence type="predicted"/>
<dbReference type="SUPFAM" id="SSF56801">
    <property type="entry name" value="Acetyl-CoA synthetase-like"/>
    <property type="match status" value="1"/>
</dbReference>
<dbReference type="Gene3D" id="3.40.50.12780">
    <property type="entry name" value="N-terminal domain of ligase-like"/>
    <property type="match status" value="1"/>
</dbReference>
<feature type="domain" description="AMP-binding enzyme C-terminal" evidence="2">
    <location>
        <begin position="297"/>
        <end position="363"/>
    </location>
</feature>
<dbReference type="InterPro" id="IPR050237">
    <property type="entry name" value="ATP-dep_AMP-bd_enzyme"/>
</dbReference>
<dbReference type="GO" id="GO:0016878">
    <property type="term" value="F:acid-thiol ligase activity"/>
    <property type="evidence" value="ECO:0007669"/>
    <property type="project" value="UniProtKB-ARBA"/>
</dbReference>
<dbReference type="PROSITE" id="PS00455">
    <property type="entry name" value="AMP_BINDING"/>
    <property type="match status" value="1"/>
</dbReference>
<dbReference type="Pfam" id="PF13193">
    <property type="entry name" value="AMP-binding_C"/>
    <property type="match status" value="1"/>
</dbReference>
<dbReference type="RefSeq" id="WP_062286448.1">
    <property type="nucleotide sequence ID" value="NZ_CP013200.1"/>
</dbReference>